<dbReference type="PANTHER" id="PTHR24559">
    <property type="entry name" value="TRANSPOSON TY3-I GAG-POL POLYPROTEIN"/>
    <property type="match status" value="1"/>
</dbReference>
<reference evidence="2" key="1">
    <citation type="journal article" date="2012" name="Nat. Biotechnol.">
        <title>Draft genome sequence of pigeonpea (Cajanus cajan), an orphan legume crop of resource-poor farmers.</title>
        <authorList>
            <person name="Varshney R.K."/>
            <person name="Chen W."/>
            <person name="Li Y."/>
            <person name="Bharti A.K."/>
            <person name="Saxena R.K."/>
            <person name="Schlueter J.A."/>
            <person name="Donoghue M.T."/>
            <person name="Azam S."/>
            <person name="Fan G."/>
            <person name="Whaley A.M."/>
            <person name="Farmer A.D."/>
            <person name="Sheridan J."/>
            <person name="Iwata A."/>
            <person name="Tuteja R."/>
            <person name="Penmetsa R.V."/>
            <person name="Wu W."/>
            <person name="Upadhyaya H.D."/>
            <person name="Yang S.P."/>
            <person name="Shah T."/>
            <person name="Saxena K.B."/>
            <person name="Michael T."/>
            <person name="McCombie W.R."/>
            <person name="Yang B."/>
            <person name="Zhang G."/>
            <person name="Yang H."/>
            <person name="Wang J."/>
            <person name="Spillane C."/>
            <person name="Cook D.R."/>
            <person name="May G.D."/>
            <person name="Xu X."/>
            <person name="Jackson S.A."/>
        </authorList>
    </citation>
    <scope>NUCLEOTIDE SEQUENCE [LARGE SCALE GENOMIC DNA]</scope>
</reference>
<dbReference type="SUPFAM" id="SSF56672">
    <property type="entry name" value="DNA/RNA polymerases"/>
    <property type="match status" value="2"/>
</dbReference>
<dbReference type="PANTHER" id="PTHR24559:SF444">
    <property type="entry name" value="REVERSE TRANSCRIPTASE DOMAIN-CONTAINING PROTEIN"/>
    <property type="match status" value="1"/>
</dbReference>
<dbReference type="Gene3D" id="3.10.10.10">
    <property type="entry name" value="HIV Type 1 Reverse Transcriptase, subunit A, domain 1"/>
    <property type="match status" value="1"/>
</dbReference>
<feature type="non-terminal residue" evidence="2">
    <location>
        <position position="1"/>
    </location>
</feature>
<dbReference type="Proteomes" id="UP000075243">
    <property type="component" value="Unassembled WGS sequence"/>
</dbReference>
<keyword evidence="3" id="KW-1185">Reference proteome</keyword>
<dbReference type="InterPro" id="IPR043502">
    <property type="entry name" value="DNA/RNA_pol_sf"/>
</dbReference>
<dbReference type="InterPro" id="IPR043128">
    <property type="entry name" value="Rev_trsase/Diguanyl_cyclase"/>
</dbReference>
<dbReference type="CDD" id="cd01647">
    <property type="entry name" value="RT_LTR"/>
    <property type="match status" value="1"/>
</dbReference>
<dbReference type="InterPro" id="IPR053134">
    <property type="entry name" value="RNA-dir_DNA_polymerase"/>
</dbReference>
<evidence type="ECO:0000313" key="3">
    <source>
        <dbReference type="Proteomes" id="UP000075243"/>
    </source>
</evidence>
<evidence type="ECO:0000259" key="1">
    <source>
        <dbReference type="PROSITE" id="PS50878"/>
    </source>
</evidence>
<gene>
    <name evidence="2" type="ORF">KK1_031232</name>
</gene>
<protein>
    <submittedName>
        <fullName evidence="2">Copia protein</fullName>
    </submittedName>
</protein>
<dbReference type="Gene3D" id="3.30.70.270">
    <property type="match status" value="1"/>
</dbReference>
<name>A0A151RX44_CAJCA</name>
<evidence type="ECO:0000313" key="2">
    <source>
        <dbReference type="EMBL" id="KYP47132.1"/>
    </source>
</evidence>
<dbReference type="Pfam" id="PF07727">
    <property type="entry name" value="RVT_2"/>
    <property type="match status" value="1"/>
</dbReference>
<accession>A0A151RX44</accession>
<dbReference type="InterPro" id="IPR013103">
    <property type="entry name" value="RVT_2"/>
</dbReference>
<dbReference type="AlphaFoldDB" id="A0A151RX44"/>
<proteinExistence type="predicted"/>
<dbReference type="Pfam" id="PF00078">
    <property type="entry name" value="RVT_1"/>
    <property type="match status" value="1"/>
</dbReference>
<dbReference type="PROSITE" id="PS50878">
    <property type="entry name" value="RT_POL"/>
    <property type="match status" value="1"/>
</dbReference>
<feature type="domain" description="Reverse transcriptase" evidence="1">
    <location>
        <begin position="1"/>
        <end position="153"/>
    </location>
</feature>
<organism evidence="2 3">
    <name type="scientific">Cajanus cajan</name>
    <name type="common">Pigeon pea</name>
    <name type="synonym">Cajanus indicus</name>
    <dbReference type="NCBI Taxonomy" id="3821"/>
    <lineage>
        <taxon>Eukaryota</taxon>
        <taxon>Viridiplantae</taxon>
        <taxon>Streptophyta</taxon>
        <taxon>Embryophyta</taxon>
        <taxon>Tracheophyta</taxon>
        <taxon>Spermatophyta</taxon>
        <taxon>Magnoliopsida</taxon>
        <taxon>eudicotyledons</taxon>
        <taxon>Gunneridae</taxon>
        <taxon>Pentapetalae</taxon>
        <taxon>rosids</taxon>
        <taxon>fabids</taxon>
        <taxon>Fabales</taxon>
        <taxon>Fabaceae</taxon>
        <taxon>Papilionoideae</taxon>
        <taxon>50 kb inversion clade</taxon>
        <taxon>NPAAA clade</taxon>
        <taxon>indigoferoid/millettioid clade</taxon>
        <taxon>Phaseoleae</taxon>
        <taxon>Cajanus</taxon>
    </lineage>
</organism>
<dbReference type="EMBL" id="KQ483536">
    <property type="protein sequence ID" value="KYP47132.1"/>
    <property type="molecule type" value="Genomic_DNA"/>
</dbReference>
<dbReference type="Gramene" id="C.cajan_33013.t">
    <property type="protein sequence ID" value="C.cajan_33013.t"/>
    <property type="gene ID" value="C.cajan_33013"/>
</dbReference>
<dbReference type="InterPro" id="IPR000477">
    <property type="entry name" value="RT_dom"/>
</dbReference>
<sequence length="386" mass="43763">RMCIDFTDLNKACPKDSYPLPNIDCLVDNASGYELLSFMDAYSGYNQIRMHPANEDKTAFIADQATYCYKVMPFGLKNAGATYQRLMDKVLADQLGRNVEAYVDDMVVKSTSVSQNFANLQESFDTLARYQLKLNPAKCSFGVQAGKFLGFLLTHRGIEANPGKCSAIINMRSPTTVKEVQQLAGRMASLSRFLSKLAMFKEERSLLMNREGIRSIRLNHDIHLKNPISYKWLFKRKLNSDGTVAKHKSRLVARGFTQQYGLNFQETFSPVAKITTLRLLLSLAASQYWHLAQLDVNNAFLNGNLKEEIFMQIPQGYNHNIVSTTLTPLVCKLNKSIYGLKQASRSWITKFNTTLLSYGYKQSKFDYSLFTIGNINFLTKLYPSVI</sequence>